<protein>
    <submittedName>
        <fullName evidence="1">Uncharacterized protein</fullName>
    </submittedName>
</protein>
<dbReference type="EMBL" id="JACJFN010000006">
    <property type="protein sequence ID" value="MBB1521364.1"/>
    <property type="molecule type" value="Genomic_DNA"/>
</dbReference>
<evidence type="ECO:0000313" key="2">
    <source>
        <dbReference type="Proteomes" id="UP000581189"/>
    </source>
</evidence>
<gene>
    <name evidence="1" type="ORF">H3H45_19150</name>
</gene>
<keyword evidence="2" id="KW-1185">Reference proteome</keyword>
<evidence type="ECO:0000313" key="1">
    <source>
        <dbReference type="EMBL" id="MBB1521364.1"/>
    </source>
</evidence>
<organism evidence="1 2">
    <name type="scientific">Aquipseudomonas guryensis</name>
    <dbReference type="NCBI Taxonomy" id="2759165"/>
    <lineage>
        <taxon>Bacteria</taxon>
        <taxon>Pseudomonadati</taxon>
        <taxon>Pseudomonadota</taxon>
        <taxon>Gammaproteobacteria</taxon>
        <taxon>Pseudomonadales</taxon>
        <taxon>Pseudomonadaceae</taxon>
        <taxon>Aquipseudomonas</taxon>
    </lineage>
</organism>
<proteinExistence type="predicted"/>
<sequence>MRLITAILLILSTYSALADERYEFYKFNCSTVIPSFEVNRISYWNIRQAIWPEDYDWTKHVQLLKRLERENNIYVFNEWYGYYDSPQVTFSCGEFQATINYDKQNREIGPVGSEKPVRRNASISVTSKNREIIKKINMELIARMSLYKDESGLILAEYCTGNNCTEHHIENIEPLSNESFLRLGESGR</sequence>
<name>A0A7W4H5B9_9GAMM</name>
<comment type="caution">
    <text evidence="1">The sequence shown here is derived from an EMBL/GenBank/DDBJ whole genome shotgun (WGS) entry which is preliminary data.</text>
</comment>
<dbReference type="Proteomes" id="UP000581189">
    <property type="component" value="Unassembled WGS sequence"/>
</dbReference>
<dbReference type="AlphaFoldDB" id="A0A7W4H5B9"/>
<accession>A0A7W4H5B9</accession>
<reference evidence="1 2" key="1">
    <citation type="submission" date="2020-08" db="EMBL/GenBank/DDBJ databases">
        <authorList>
            <person name="Kim C.M."/>
        </authorList>
    </citation>
    <scope>NUCLEOTIDE SEQUENCE [LARGE SCALE GENOMIC DNA]</scope>
    <source>
        <strain evidence="1 2">SR9</strain>
    </source>
</reference>
<dbReference type="RefSeq" id="WP_182835298.1">
    <property type="nucleotide sequence ID" value="NZ_JACJFN010000006.1"/>
</dbReference>